<proteinExistence type="predicted"/>
<dbReference type="PANTHER" id="PTHR42815">
    <property type="entry name" value="FAD-BINDING, PUTATIVE (AFU_ORTHOLOGUE AFUA_6G07600)-RELATED"/>
    <property type="match status" value="1"/>
</dbReference>
<accession>A0A4S4KPU0</accession>
<reference evidence="1 2" key="1">
    <citation type="submission" date="2019-02" db="EMBL/GenBank/DDBJ databases">
        <title>Genome sequencing of the rare red list fungi Phlebia centrifuga.</title>
        <authorList>
            <person name="Buettner E."/>
            <person name="Kellner H."/>
        </authorList>
    </citation>
    <scope>NUCLEOTIDE SEQUENCE [LARGE SCALE GENOMIC DNA]</scope>
    <source>
        <strain evidence="1 2">DSM 108282</strain>
    </source>
</reference>
<dbReference type="PANTHER" id="PTHR42815:SF2">
    <property type="entry name" value="FAD-BINDING, PUTATIVE (AFU_ORTHOLOGUE AFUA_6G07600)-RELATED"/>
    <property type="match status" value="1"/>
</dbReference>
<sequence>MLQGWHRGEKAIQRKLQYDGAMAHGYTWIEGEMPEQHRTFHTTRLPFIPVTTLDSSGRPWSCILAGPSGKPGFVSSPNWDRLDMNVRVWEGDPFKENVESFRDGKMLMAGIGIEFSTRRRNKFAGHVFELRQIGDTYQLKMVVNQAIGNCPKYINVRELGPHPDTKPFVAYNKTWLLPSERLPDELIAFVHAADTVFIGTSYKALKEDEAQFPSHVGQNQRAGKPGYMRVMPSDGRTVVLPDYSGNRLLTSLGNIEATPVASLSYVDFVTGDILYLTGDACTLVGSEAQAVMPRQNVVTLVAVTGYILVKDALPVRQRPGTGVERSPYSPPVRLLAEETVSSSSYLDDQIIVTLSSIELHSNELATFTWDTCKPIHILPGQTAILDMTDLVGARQYAHMAAYNPTSVNDDRIRTWTVSSVHLSPEGTKTFSLTMRQKPGGVATGALFGIARRLAELRPELMKDCRPLNLELKLVGIAGDFILPKSISLGEDMKKMRVSMVWFAGGIGLTPFLSMLKAITGTDSTDDIQWDIVLALSTREPEVLMSLINAALRGDGAPDLRLVVDVFFQPTPSPLA</sequence>
<gene>
    <name evidence="1" type="ORF">EW026_g3418</name>
</gene>
<dbReference type="InterPro" id="IPR039261">
    <property type="entry name" value="FNR_nucleotide-bd"/>
</dbReference>
<evidence type="ECO:0000313" key="1">
    <source>
        <dbReference type="EMBL" id="THG98829.1"/>
    </source>
</evidence>
<comment type="caution">
    <text evidence="1">The sequence shown here is derived from an EMBL/GenBank/DDBJ whole genome shotgun (WGS) entry which is preliminary data.</text>
</comment>
<dbReference type="Gene3D" id="3.40.50.80">
    <property type="entry name" value="Nucleotide-binding domain of ferredoxin-NADP reductase (FNR) module"/>
    <property type="match status" value="1"/>
</dbReference>
<evidence type="ECO:0000313" key="2">
    <source>
        <dbReference type="Proteomes" id="UP000309038"/>
    </source>
</evidence>
<dbReference type="Proteomes" id="UP000309038">
    <property type="component" value="Unassembled WGS sequence"/>
</dbReference>
<dbReference type="Gene3D" id="2.30.110.10">
    <property type="entry name" value="Electron Transport, Fmn-binding Protein, Chain A"/>
    <property type="match status" value="1"/>
</dbReference>
<dbReference type="AlphaFoldDB" id="A0A4S4KPU0"/>
<name>A0A4S4KPU0_9APHY</name>
<organism evidence="1 2">
    <name type="scientific">Hermanssonia centrifuga</name>
    <dbReference type="NCBI Taxonomy" id="98765"/>
    <lineage>
        <taxon>Eukaryota</taxon>
        <taxon>Fungi</taxon>
        <taxon>Dikarya</taxon>
        <taxon>Basidiomycota</taxon>
        <taxon>Agaricomycotina</taxon>
        <taxon>Agaricomycetes</taxon>
        <taxon>Polyporales</taxon>
        <taxon>Meruliaceae</taxon>
        <taxon>Hermanssonia</taxon>
    </lineage>
</organism>
<keyword evidence="2" id="KW-1185">Reference proteome</keyword>
<evidence type="ECO:0008006" key="3">
    <source>
        <dbReference type="Google" id="ProtNLM"/>
    </source>
</evidence>
<protein>
    <recommendedName>
        <fullName evidence="3">FAD-binding FR-type domain-containing protein</fullName>
    </recommendedName>
</protein>
<dbReference type="EMBL" id="SGPJ01000102">
    <property type="protein sequence ID" value="THG98829.1"/>
    <property type="molecule type" value="Genomic_DNA"/>
</dbReference>
<dbReference type="SUPFAM" id="SSF52343">
    <property type="entry name" value="Ferredoxin reductase-like, C-terminal NADP-linked domain"/>
    <property type="match status" value="1"/>
</dbReference>
<dbReference type="InterPro" id="IPR012349">
    <property type="entry name" value="Split_barrel_FMN-bd"/>
</dbReference>